<dbReference type="PANTHER" id="PTHR45625">
    <property type="entry name" value="PEPTIDYL-PROLYL CIS-TRANS ISOMERASE-RELATED"/>
    <property type="match status" value="1"/>
</dbReference>
<comment type="catalytic activity">
    <reaction evidence="5">
        <text>[protein]-peptidylproline (omega=180) = [protein]-peptidylproline (omega=0)</text>
        <dbReference type="Rhea" id="RHEA:16237"/>
        <dbReference type="Rhea" id="RHEA-COMP:10747"/>
        <dbReference type="Rhea" id="RHEA-COMP:10748"/>
        <dbReference type="ChEBI" id="CHEBI:83833"/>
        <dbReference type="ChEBI" id="CHEBI:83834"/>
        <dbReference type="EC" id="5.2.1.8"/>
    </reaction>
</comment>
<gene>
    <name evidence="7" type="ORF">BH720_19250</name>
</gene>
<dbReference type="GO" id="GO:0003755">
    <property type="term" value="F:peptidyl-prolyl cis-trans isomerase activity"/>
    <property type="evidence" value="ECO:0007669"/>
    <property type="project" value="UniProtKB-UniRule"/>
</dbReference>
<evidence type="ECO:0000256" key="4">
    <source>
        <dbReference type="ARBA" id="ARBA00023235"/>
    </source>
</evidence>
<dbReference type="STRING" id="1781255.BH720_19250"/>
<dbReference type="PANTHER" id="PTHR45625:SF4">
    <property type="entry name" value="PEPTIDYLPROLYL ISOMERASE DOMAIN AND WD REPEAT-CONTAINING PROTEIN 1"/>
    <property type="match status" value="1"/>
</dbReference>
<organism evidence="7">
    <name type="scientific">Desertifilum tharense IPPAS B-1220</name>
    <dbReference type="NCBI Taxonomy" id="1781255"/>
    <lineage>
        <taxon>Bacteria</taxon>
        <taxon>Bacillati</taxon>
        <taxon>Cyanobacteriota</taxon>
        <taxon>Cyanophyceae</taxon>
        <taxon>Desertifilales</taxon>
        <taxon>Desertifilaceae</taxon>
        <taxon>Desertifilum</taxon>
    </lineage>
</organism>
<name>A0A1E5QFT7_9CYAN</name>
<dbReference type="InterPro" id="IPR029000">
    <property type="entry name" value="Cyclophilin-like_dom_sf"/>
</dbReference>
<proteinExistence type="inferred from homology"/>
<dbReference type="RefSeq" id="WP_069968850.1">
    <property type="nucleotide sequence ID" value="NZ_CM124774.1"/>
</dbReference>
<dbReference type="CDD" id="cd00317">
    <property type="entry name" value="cyclophilin"/>
    <property type="match status" value="1"/>
</dbReference>
<dbReference type="InterPro" id="IPR044666">
    <property type="entry name" value="Cyclophilin_A-like"/>
</dbReference>
<dbReference type="InterPro" id="IPR020892">
    <property type="entry name" value="Cyclophilin-type_PPIase_CS"/>
</dbReference>
<dbReference type="EMBL" id="MJGC01000087">
    <property type="protein sequence ID" value="OEJ73545.1"/>
    <property type="molecule type" value="Genomic_DNA"/>
</dbReference>
<evidence type="ECO:0000256" key="5">
    <source>
        <dbReference type="RuleBase" id="RU363019"/>
    </source>
</evidence>
<sequence>MTRAIMETDKGTINLELFEQDAPNTVKNFVDLSEKGFYNGLTFHRVIPNFVIQGGCPQGTGTGGPGYTIKCEINPNKHIAGSLSMAHAGRDTGGSQFFICHSPQSHLDGKHTVFGKTENMDVVNAIRQGDKILSVTIVPD</sequence>
<keyword evidence="3 5" id="KW-0697">Rotamase</keyword>
<evidence type="ECO:0000256" key="2">
    <source>
        <dbReference type="ARBA" id="ARBA00007365"/>
    </source>
</evidence>
<dbReference type="AlphaFoldDB" id="A0A1E5QFT7"/>
<dbReference type="PRINTS" id="PR00153">
    <property type="entry name" value="CSAPPISMRASE"/>
</dbReference>
<dbReference type="Gene3D" id="2.40.100.10">
    <property type="entry name" value="Cyclophilin-like"/>
    <property type="match status" value="1"/>
</dbReference>
<dbReference type="PIRSF" id="PIRSF001467">
    <property type="entry name" value="Peptidylpro_ismrse"/>
    <property type="match status" value="1"/>
</dbReference>
<reference evidence="7" key="1">
    <citation type="submission" date="2016-09" db="EMBL/GenBank/DDBJ databases">
        <title>Draft genome of thermotolerant cyanobacterium Desertifilum sp. strain IPPAS B-1220.</title>
        <authorList>
            <person name="Sinetova M.A."/>
            <person name="Bolakhan K."/>
            <person name="Zayadan B.K."/>
            <person name="Mironov K.S."/>
            <person name="Ustinova V."/>
            <person name="Kupriyanova E.V."/>
            <person name="Sidorov R.A."/>
            <person name="Skrypnik A.N."/>
            <person name="Gogoleva N.E."/>
            <person name="Gogolev Y.V."/>
            <person name="Los D.A."/>
        </authorList>
    </citation>
    <scope>NUCLEOTIDE SEQUENCE [LARGE SCALE GENOMIC DNA]</scope>
    <source>
        <strain evidence="7">IPPAS B-1220</strain>
    </source>
</reference>
<dbReference type="SUPFAM" id="SSF50891">
    <property type="entry name" value="Cyclophilin-like"/>
    <property type="match status" value="1"/>
</dbReference>
<evidence type="ECO:0000259" key="6">
    <source>
        <dbReference type="PROSITE" id="PS50072"/>
    </source>
</evidence>
<accession>A0A1E5QFT7</accession>
<dbReference type="InterPro" id="IPR002130">
    <property type="entry name" value="Cyclophilin-type_PPIase_dom"/>
</dbReference>
<comment type="similarity">
    <text evidence="2 5">Belongs to the cyclophilin-type PPIase family.</text>
</comment>
<dbReference type="PROSITE" id="PS50072">
    <property type="entry name" value="CSA_PPIASE_2"/>
    <property type="match status" value="1"/>
</dbReference>
<dbReference type="PROSITE" id="PS00170">
    <property type="entry name" value="CSA_PPIASE_1"/>
    <property type="match status" value="1"/>
</dbReference>
<keyword evidence="4 5" id="KW-0413">Isomerase</keyword>
<dbReference type="OrthoDB" id="9807797at2"/>
<evidence type="ECO:0000313" key="7">
    <source>
        <dbReference type="EMBL" id="OEJ73545.1"/>
    </source>
</evidence>
<evidence type="ECO:0000256" key="3">
    <source>
        <dbReference type="ARBA" id="ARBA00023110"/>
    </source>
</evidence>
<dbReference type="GO" id="GO:0006457">
    <property type="term" value="P:protein folding"/>
    <property type="evidence" value="ECO:0007669"/>
    <property type="project" value="InterPro"/>
</dbReference>
<comment type="caution">
    <text evidence="7">The sequence shown here is derived from an EMBL/GenBank/DDBJ whole genome shotgun (WGS) entry which is preliminary data.</text>
</comment>
<feature type="domain" description="PPIase cyclophilin-type" evidence="6">
    <location>
        <begin position="1"/>
        <end position="128"/>
    </location>
</feature>
<dbReference type="Pfam" id="PF00160">
    <property type="entry name" value="Pro_isomerase"/>
    <property type="match status" value="1"/>
</dbReference>
<protein>
    <recommendedName>
        <fullName evidence="5">Peptidyl-prolyl cis-trans isomerase</fullName>
        <shortName evidence="5">PPIase</shortName>
        <ecNumber evidence="5">5.2.1.8</ecNumber>
    </recommendedName>
</protein>
<dbReference type="EC" id="5.2.1.8" evidence="5"/>
<comment type="function">
    <text evidence="1 5">PPIases accelerate the folding of proteins. It catalyzes the cis-trans isomerization of proline imidic peptide bonds in oligopeptides.</text>
</comment>
<evidence type="ECO:0000256" key="1">
    <source>
        <dbReference type="ARBA" id="ARBA00002388"/>
    </source>
</evidence>
<dbReference type="InterPro" id="IPR024936">
    <property type="entry name" value="Cyclophilin-type_PPIase"/>
</dbReference>